<dbReference type="InterPro" id="IPR000073">
    <property type="entry name" value="AB_hydrolase_1"/>
</dbReference>
<dbReference type="EMBL" id="JBHSJB010000047">
    <property type="protein sequence ID" value="MFC5059772.1"/>
    <property type="molecule type" value="Genomic_DNA"/>
</dbReference>
<dbReference type="Proteomes" id="UP001595833">
    <property type="component" value="Unassembled WGS sequence"/>
</dbReference>
<dbReference type="InterPro" id="IPR050471">
    <property type="entry name" value="AB_hydrolase"/>
</dbReference>
<keyword evidence="4" id="KW-0378">Hydrolase</keyword>
<dbReference type="InterPro" id="IPR000639">
    <property type="entry name" value="Epox_hydrolase-like"/>
</dbReference>
<feature type="domain" description="AB hydrolase-1" evidence="3">
    <location>
        <begin position="22"/>
        <end position="257"/>
    </location>
</feature>
<dbReference type="Pfam" id="PF00561">
    <property type="entry name" value="Abhydrolase_1"/>
    <property type="match status" value="1"/>
</dbReference>
<name>A0ABV9YDU9_9PSEU</name>
<comment type="similarity">
    <text evidence="2">Belongs to the AB hydrolase superfamily. Bacterial non-heme haloperoxidase / perhydrolase family.</text>
</comment>
<accession>A0ABV9YDU9</accession>
<sequence length="291" mass="31573">MGYVTTHDGTRIFYKDWGAGRPVVLSHGWPLNADSWDAQALFLASRGYRVVAHDRRGHGRSDQTWHGNEMDTYADDLAAVLDALDLREATLVGFSTGGGEVARYVGRHGTGRVAQVVLVSAVPPFMLRTDDNPGGVPVEVFDGIRAGSLADRSQLYRDLADGPFFGNDRAGADVSRGVRDAFWLQGMQSGHRNAYECVAAFSATDFRSDLDAVDVPALVIHGDDDQVVPFEVGGRASAERIKGAKLTVYPGAPHGITDTHKERLGDDLLAFLDSYEHTPGATDRDSTEENR</sequence>
<evidence type="ECO:0000256" key="2">
    <source>
        <dbReference type="ARBA" id="ARBA00038128"/>
    </source>
</evidence>
<evidence type="ECO:0000256" key="1">
    <source>
        <dbReference type="ARBA" id="ARBA00022559"/>
    </source>
</evidence>
<dbReference type="GO" id="GO:0016787">
    <property type="term" value="F:hydrolase activity"/>
    <property type="evidence" value="ECO:0007669"/>
    <property type="project" value="UniProtKB-KW"/>
</dbReference>
<evidence type="ECO:0000313" key="4">
    <source>
        <dbReference type="EMBL" id="MFC5059772.1"/>
    </source>
</evidence>
<protein>
    <submittedName>
        <fullName evidence="4">Alpha/beta fold hydrolase</fullName>
    </submittedName>
</protein>
<keyword evidence="5" id="KW-1185">Reference proteome</keyword>
<dbReference type="PANTHER" id="PTHR43433">
    <property type="entry name" value="HYDROLASE, ALPHA/BETA FOLD FAMILY PROTEIN"/>
    <property type="match status" value="1"/>
</dbReference>
<keyword evidence="1" id="KW-0560">Oxidoreductase</keyword>
<dbReference type="SUPFAM" id="SSF53474">
    <property type="entry name" value="alpha/beta-Hydrolases"/>
    <property type="match status" value="1"/>
</dbReference>
<dbReference type="RefSeq" id="WP_344043496.1">
    <property type="nucleotide sequence ID" value="NZ_BAAAKE010000046.1"/>
</dbReference>
<comment type="caution">
    <text evidence="4">The sequence shown here is derived from an EMBL/GenBank/DDBJ whole genome shotgun (WGS) entry which is preliminary data.</text>
</comment>
<dbReference type="PANTHER" id="PTHR43433:SF3">
    <property type="entry name" value="NON-HEME CHLOROPEROXIDASE"/>
    <property type="match status" value="1"/>
</dbReference>
<evidence type="ECO:0000259" key="3">
    <source>
        <dbReference type="Pfam" id="PF00561"/>
    </source>
</evidence>
<dbReference type="PRINTS" id="PR00412">
    <property type="entry name" value="EPOXHYDRLASE"/>
</dbReference>
<reference evidence="5" key="1">
    <citation type="journal article" date="2019" name="Int. J. Syst. Evol. Microbiol.">
        <title>The Global Catalogue of Microorganisms (GCM) 10K type strain sequencing project: providing services to taxonomists for standard genome sequencing and annotation.</title>
        <authorList>
            <consortium name="The Broad Institute Genomics Platform"/>
            <consortium name="The Broad Institute Genome Sequencing Center for Infectious Disease"/>
            <person name="Wu L."/>
            <person name="Ma J."/>
        </authorList>
    </citation>
    <scope>NUCLEOTIDE SEQUENCE [LARGE SCALE GENOMIC DNA]</scope>
    <source>
        <strain evidence="5">KCTC 12848</strain>
    </source>
</reference>
<organism evidence="4 5">
    <name type="scientific">Saccharothrix xinjiangensis</name>
    <dbReference type="NCBI Taxonomy" id="204798"/>
    <lineage>
        <taxon>Bacteria</taxon>
        <taxon>Bacillati</taxon>
        <taxon>Actinomycetota</taxon>
        <taxon>Actinomycetes</taxon>
        <taxon>Pseudonocardiales</taxon>
        <taxon>Pseudonocardiaceae</taxon>
        <taxon>Saccharothrix</taxon>
    </lineage>
</organism>
<evidence type="ECO:0000313" key="5">
    <source>
        <dbReference type="Proteomes" id="UP001595833"/>
    </source>
</evidence>
<dbReference type="PRINTS" id="PR00111">
    <property type="entry name" value="ABHYDROLASE"/>
</dbReference>
<gene>
    <name evidence="4" type="ORF">ACFPFM_39180</name>
</gene>
<dbReference type="InterPro" id="IPR029058">
    <property type="entry name" value="AB_hydrolase_fold"/>
</dbReference>
<proteinExistence type="inferred from homology"/>
<dbReference type="Gene3D" id="3.40.50.1820">
    <property type="entry name" value="alpha/beta hydrolase"/>
    <property type="match status" value="1"/>
</dbReference>
<keyword evidence="1" id="KW-0575">Peroxidase</keyword>